<comment type="caution">
    <text evidence="1">The sequence shown here is derived from an EMBL/GenBank/DDBJ whole genome shotgun (WGS) entry which is preliminary data.</text>
</comment>
<protein>
    <submittedName>
        <fullName evidence="1">Uncharacterized protein</fullName>
    </submittedName>
</protein>
<dbReference type="RefSeq" id="WP_378210054.1">
    <property type="nucleotide sequence ID" value="NZ_JBHLZP010000358.1"/>
</dbReference>
<proteinExistence type="predicted"/>
<organism evidence="1 2">
    <name type="scientific">Actinoallomurus acaciae</name>
    <dbReference type="NCBI Taxonomy" id="502577"/>
    <lineage>
        <taxon>Bacteria</taxon>
        <taxon>Bacillati</taxon>
        <taxon>Actinomycetota</taxon>
        <taxon>Actinomycetes</taxon>
        <taxon>Streptosporangiales</taxon>
        <taxon>Thermomonosporaceae</taxon>
        <taxon>Actinoallomurus</taxon>
    </lineage>
</organism>
<reference evidence="1 2" key="1">
    <citation type="submission" date="2024-09" db="EMBL/GenBank/DDBJ databases">
        <authorList>
            <person name="Sun Q."/>
            <person name="Mori K."/>
        </authorList>
    </citation>
    <scope>NUCLEOTIDE SEQUENCE [LARGE SCALE GENOMIC DNA]</scope>
    <source>
        <strain evidence="1 2">TBRC 0563</strain>
    </source>
</reference>
<evidence type="ECO:0000313" key="2">
    <source>
        <dbReference type="Proteomes" id="UP001589627"/>
    </source>
</evidence>
<name>A0ABV5YRI4_9ACTN</name>
<evidence type="ECO:0000313" key="1">
    <source>
        <dbReference type="EMBL" id="MFB9837243.1"/>
    </source>
</evidence>
<dbReference type="Proteomes" id="UP001589627">
    <property type="component" value="Unassembled WGS sequence"/>
</dbReference>
<sequence>MLRSLLPDVPPARLEAYAEFFASAADIARVHADEDGRALGERALPRPLREKTDVTLRRCGYPGSRHGRPMNVSGLRTVTAHWDVAVRSAITLRRRHLERTGIDRLPWVHVWLFGRTLTAVPAFLVRRAGGRVQAVPNEVSALFKPAIGLYMTAERALLGGIDPLAVPTPSEFIAVTEDSGAFLSEDAACSGPPHMVREWAEAVLNGVGTDDGAEMTPADAERLLDYGDAISRMELLKVRYFLETRIQLRRFAHSLAPVPGEPGTVPMAAKGFTLDAGELEAFARLVAALSDSLGLTAPARAAGVEEAIRAQAAWAALFTERQAEVDRALGRSPTQESPLGPADLARMAAYVDTTWDSAGRAAIYDLAARLRTADDAETETT</sequence>
<keyword evidence="2" id="KW-1185">Reference proteome</keyword>
<dbReference type="EMBL" id="JBHLZP010000358">
    <property type="protein sequence ID" value="MFB9837243.1"/>
    <property type="molecule type" value="Genomic_DNA"/>
</dbReference>
<accession>A0ABV5YRI4</accession>
<gene>
    <name evidence="1" type="ORF">ACFFNX_34225</name>
</gene>